<accession>A0C5L7</accession>
<dbReference type="RefSeq" id="XP_001433481.1">
    <property type="nucleotide sequence ID" value="XM_001433444.2"/>
</dbReference>
<dbReference type="HOGENOM" id="CLU_1351174_0_0_1"/>
<evidence type="ECO:0000313" key="1">
    <source>
        <dbReference type="EMBL" id="CAK66084.1"/>
    </source>
</evidence>
<dbReference type="KEGG" id="ptm:GSPATT00035213001"/>
<proteinExistence type="predicted"/>
<organism evidence="1 2">
    <name type="scientific">Paramecium tetraurelia</name>
    <dbReference type="NCBI Taxonomy" id="5888"/>
    <lineage>
        <taxon>Eukaryota</taxon>
        <taxon>Sar</taxon>
        <taxon>Alveolata</taxon>
        <taxon>Ciliophora</taxon>
        <taxon>Intramacronucleata</taxon>
        <taxon>Oligohymenophorea</taxon>
        <taxon>Peniculida</taxon>
        <taxon>Parameciidae</taxon>
        <taxon>Paramecium</taxon>
    </lineage>
</organism>
<gene>
    <name evidence="1" type="ORF">GSPATT00035213001</name>
</gene>
<dbReference type="AlphaFoldDB" id="A0C5L7"/>
<name>A0C5L7_PARTE</name>
<sequence>MKQKLAQQKKQNQKHGFTKEETADGLAFGYYQFQKKVGIWSIEYPDRIEYGEFDGEFKVGEWIIKNRFEGLQQEIKNTTNNLNNKQQNYDTEVDSTLSPQISFTNGITDTIRKPNIITKSEQIEYLRWHGNYGMNNKKIGYLMATWKRRSNVERKKQGQWREIIKNYSTLAEVVEVGQYLNDVKQGVWKYIYENKEMRRSLQY</sequence>
<dbReference type="InParanoid" id="A0C5L7"/>
<protein>
    <submittedName>
        <fullName evidence="1">Uncharacterized protein</fullName>
    </submittedName>
</protein>
<dbReference type="Proteomes" id="UP000000600">
    <property type="component" value="Unassembled WGS sequence"/>
</dbReference>
<dbReference type="PANTHER" id="PTHR33706">
    <property type="entry name" value="MORN VARIANT REPEAT PROTEIN"/>
    <property type="match status" value="1"/>
</dbReference>
<keyword evidence="2" id="KW-1185">Reference proteome</keyword>
<evidence type="ECO:0000313" key="2">
    <source>
        <dbReference type="Proteomes" id="UP000000600"/>
    </source>
</evidence>
<dbReference type="PANTHER" id="PTHR33706:SF1">
    <property type="entry name" value="TPR REPEAT PROTEIN"/>
    <property type="match status" value="1"/>
</dbReference>
<dbReference type="EMBL" id="CT868042">
    <property type="protein sequence ID" value="CAK66084.1"/>
    <property type="molecule type" value="Genomic_DNA"/>
</dbReference>
<dbReference type="GeneID" id="5019266"/>
<reference evidence="1 2" key="1">
    <citation type="journal article" date="2006" name="Nature">
        <title>Global trends of whole-genome duplications revealed by the ciliate Paramecium tetraurelia.</title>
        <authorList>
            <consortium name="Genoscope"/>
            <person name="Aury J.-M."/>
            <person name="Jaillon O."/>
            <person name="Duret L."/>
            <person name="Noel B."/>
            <person name="Jubin C."/>
            <person name="Porcel B.M."/>
            <person name="Segurens B."/>
            <person name="Daubin V."/>
            <person name="Anthouard V."/>
            <person name="Aiach N."/>
            <person name="Arnaiz O."/>
            <person name="Billaut A."/>
            <person name="Beisson J."/>
            <person name="Blanc I."/>
            <person name="Bouhouche K."/>
            <person name="Camara F."/>
            <person name="Duharcourt S."/>
            <person name="Guigo R."/>
            <person name="Gogendeau D."/>
            <person name="Katinka M."/>
            <person name="Keller A.-M."/>
            <person name="Kissmehl R."/>
            <person name="Klotz C."/>
            <person name="Koll F."/>
            <person name="Le Moue A."/>
            <person name="Lepere C."/>
            <person name="Malinsky S."/>
            <person name="Nowacki M."/>
            <person name="Nowak J.K."/>
            <person name="Plattner H."/>
            <person name="Poulain J."/>
            <person name="Ruiz F."/>
            <person name="Serrano V."/>
            <person name="Zagulski M."/>
            <person name="Dessen P."/>
            <person name="Betermier M."/>
            <person name="Weissenbach J."/>
            <person name="Scarpelli C."/>
            <person name="Schachter V."/>
            <person name="Sperling L."/>
            <person name="Meyer E."/>
            <person name="Cohen J."/>
            <person name="Wincker P."/>
        </authorList>
    </citation>
    <scope>NUCLEOTIDE SEQUENCE [LARGE SCALE GENOMIC DNA]</scope>
    <source>
        <strain evidence="1 2">Stock d4-2</strain>
    </source>
</reference>